<protein>
    <submittedName>
        <fullName evidence="2">Uncharacterized protein</fullName>
    </submittedName>
</protein>
<keyword evidence="1" id="KW-0472">Membrane</keyword>
<keyword evidence="1" id="KW-1133">Transmembrane helix</keyword>
<name>A0A6J5N5W1_9CAUD</name>
<gene>
    <name evidence="2" type="ORF">UFOVP648_9</name>
</gene>
<organism evidence="2">
    <name type="scientific">uncultured Caudovirales phage</name>
    <dbReference type="NCBI Taxonomy" id="2100421"/>
    <lineage>
        <taxon>Viruses</taxon>
        <taxon>Duplodnaviria</taxon>
        <taxon>Heunggongvirae</taxon>
        <taxon>Uroviricota</taxon>
        <taxon>Caudoviricetes</taxon>
        <taxon>Peduoviridae</taxon>
        <taxon>Maltschvirus</taxon>
        <taxon>Maltschvirus maltsch</taxon>
    </lineage>
</organism>
<evidence type="ECO:0000313" key="2">
    <source>
        <dbReference type="EMBL" id="CAB4154479.1"/>
    </source>
</evidence>
<accession>A0A6J5N5W1</accession>
<sequence>MKIPKSLKDIKLKQLEQIADIDIENEKDRRLNEIAILCNITTDELYYSTNIETITNSINELKWFYDLKSEDIVNCFEFTYNGIQYELIQEMNELTFGQWMDLDYYIQTHQANYWTLTKHIIALCSSIKNEKHSYPSTSKELTKRVLIIEDLPLDIIYGYTNYFLKKKMKWNNLQDLIMYLELSSQNQNGQTTMKSITQSMDGQHMLGHFLAKMLLNLMMFLGWVYMTVYLPLVSLIQKIKLKLKLIKL</sequence>
<reference evidence="2" key="1">
    <citation type="submission" date="2020-04" db="EMBL/GenBank/DDBJ databases">
        <authorList>
            <person name="Chiriac C."/>
            <person name="Salcher M."/>
            <person name="Ghai R."/>
            <person name="Kavagutti S V."/>
        </authorList>
    </citation>
    <scope>NUCLEOTIDE SEQUENCE</scope>
</reference>
<keyword evidence="1" id="KW-0812">Transmembrane</keyword>
<proteinExistence type="predicted"/>
<feature type="transmembrane region" description="Helical" evidence="1">
    <location>
        <begin position="213"/>
        <end position="236"/>
    </location>
</feature>
<dbReference type="EMBL" id="LR796618">
    <property type="protein sequence ID" value="CAB4154479.1"/>
    <property type="molecule type" value="Genomic_DNA"/>
</dbReference>
<evidence type="ECO:0000256" key="1">
    <source>
        <dbReference type="SAM" id="Phobius"/>
    </source>
</evidence>